<dbReference type="Proteomes" id="UP001162164">
    <property type="component" value="Unassembled WGS sequence"/>
</dbReference>
<dbReference type="EMBL" id="JAPWTJ010000635">
    <property type="protein sequence ID" value="KAJ8976757.1"/>
    <property type="molecule type" value="Genomic_DNA"/>
</dbReference>
<keyword evidence="2" id="KW-1185">Reference proteome</keyword>
<comment type="caution">
    <text evidence="1">The sequence shown here is derived from an EMBL/GenBank/DDBJ whole genome shotgun (WGS) entry which is preliminary data.</text>
</comment>
<protein>
    <submittedName>
        <fullName evidence="1">Uncharacterized protein</fullName>
    </submittedName>
</protein>
<gene>
    <name evidence="1" type="ORF">NQ317_019420</name>
</gene>
<evidence type="ECO:0000313" key="2">
    <source>
        <dbReference type="Proteomes" id="UP001162164"/>
    </source>
</evidence>
<accession>A0ABQ9JGF1</accession>
<evidence type="ECO:0000313" key="1">
    <source>
        <dbReference type="EMBL" id="KAJ8976757.1"/>
    </source>
</evidence>
<organism evidence="1 2">
    <name type="scientific">Molorchus minor</name>
    <dbReference type="NCBI Taxonomy" id="1323400"/>
    <lineage>
        <taxon>Eukaryota</taxon>
        <taxon>Metazoa</taxon>
        <taxon>Ecdysozoa</taxon>
        <taxon>Arthropoda</taxon>
        <taxon>Hexapoda</taxon>
        <taxon>Insecta</taxon>
        <taxon>Pterygota</taxon>
        <taxon>Neoptera</taxon>
        <taxon>Endopterygota</taxon>
        <taxon>Coleoptera</taxon>
        <taxon>Polyphaga</taxon>
        <taxon>Cucujiformia</taxon>
        <taxon>Chrysomeloidea</taxon>
        <taxon>Cerambycidae</taxon>
        <taxon>Lamiinae</taxon>
        <taxon>Monochamini</taxon>
        <taxon>Molorchus</taxon>
    </lineage>
</organism>
<proteinExistence type="predicted"/>
<name>A0ABQ9JGF1_9CUCU</name>
<sequence>MGSQRELNTARQLVLSKNNALPFLWSVSQLNQLNIRLPCANVKATETTRKIALTVAFDTDSAVNRIDDKFVQIIIRISATNKWYNFTLKM</sequence>
<reference evidence="1" key="1">
    <citation type="journal article" date="2023" name="Insect Mol. Biol.">
        <title>Genome sequencing provides insights into the evolution of gene families encoding plant cell wall-degrading enzymes in longhorned beetles.</title>
        <authorList>
            <person name="Shin N.R."/>
            <person name="Okamura Y."/>
            <person name="Kirsch R."/>
            <person name="Pauchet Y."/>
        </authorList>
    </citation>
    <scope>NUCLEOTIDE SEQUENCE</scope>
    <source>
        <strain evidence="1">MMC_N1</strain>
    </source>
</reference>